<dbReference type="EMBL" id="JAARLZ010000002">
    <property type="protein sequence ID" value="NII05384.1"/>
    <property type="molecule type" value="Genomic_DNA"/>
</dbReference>
<dbReference type="Proteomes" id="UP000490980">
    <property type="component" value="Unassembled WGS sequence"/>
</dbReference>
<dbReference type="RefSeq" id="WP_166946499.1">
    <property type="nucleotide sequence ID" value="NZ_JAARLZ010000002.1"/>
</dbReference>
<comment type="caution">
    <text evidence="1">The sequence shown here is derived from an EMBL/GenBank/DDBJ whole genome shotgun (WGS) entry which is preliminary data.</text>
</comment>
<name>A0A7X5U7S0_9GAMM</name>
<organism evidence="1 2">
    <name type="scientific">Luteibacter anthropi</name>
    <dbReference type="NCBI Taxonomy" id="564369"/>
    <lineage>
        <taxon>Bacteria</taxon>
        <taxon>Pseudomonadati</taxon>
        <taxon>Pseudomonadota</taxon>
        <taxon>Gammaproteobacteria</taxon>
        <taxon>Lysobacterales</taxon>
        <taxon>Rhodanobacteraceae</taxon>
        <taxon>Luteibacter</taxon>
    </lineage>
</organism>
<proteinExistence type="predicted"/>
<evidence type="ECO:0000313" key="1">
    <source>
        <dbReference type="EMBL" id="NII05384.1"/>
    </source>
</evidence>
<keyword evidence="2" id="KW-1185">Reference proteome</keyword>
<reference evidence="1 2" key="1">
    <citation type="submission" date="2020-03" db="EMBL/GenBank/DDBJ databases">
        <authorList>
            <person name="Lai Q."/>
        </authorList>
    </citation>
    <scope>NUCLEOTIDE SEQUENCE [LARGE SCALE GENOMIC DNA]</scope>
    <source>
        <strain evidence="1 2">CCUG 25036</strain>
    </source>
</reference>
<gene>
    <name evidence="1" type="ORF">HBF25_03150</name>
</gene>
<dbReference type="AlphaFoldDB" id="A0A7X5U7S0"/>
<accession>A0A7X5U7S0</accession>
<protein>
    <recommendedName>
        <fullName evidence="3">Lactate dehydrogenase</fullName>
    </recommendedName>
</protein>
<evidence type="ECO:0000313" key="2">
    <source>
        <dbReference type="Proteomes" id="UP000490980"/>
    </source>
</evidence>
<sequence>MNPLSLTGTNAAASTGWQDRLMALSSRKAAAAAQPSVQVTLGASTATDDTYAPGGQSAAERYSNSALGAMLERNAGAASASGLFAGLGKALLSRLGADGSDVKLTSAAPTATTQTGLVAPPVDTPPSDTSLSVKLTSGASVKITLHSGEDGLSIDMSSSQSLSAEDRQSVARLGGAFQDMLDGMSSTPPKLSLQGLTEGDSRIASVDFKANVPTLGGAAQTIDFHAGTDTRSVKVDGPGGKIDVAMDMRNTALWGNQNQRKAAISNYLDQIDAATSRGQGDKKLAGLFKDAFSQLNASYPPAAATTPSDGVRNLNAKDHAVLTGLADFTATIGQASSAPNPMHPEELDTFSYQLSQQTRLGGIGANDRTIDQQQSSHLKASYHTAPSPGASMQMGGKPELQNYIYRQIDDSATTNTHMAYVKGRLVAASVTQSANQATHDKKYIMGQMVSETTSPAQRSHTEDLLSLLDPPRKKGDDAQPPAVSQATLDRVHAMTGLVSSVGAIKAN</sequence>
<evidence type="ECO:0008006" key="3">
    <source>
        <dbReference type="Google" id="ProtNLM"/>
    </source>
</evidence>